<keyword evidence="2" id="KW-0732">Signal</keyword>
<sequence>MGTIQWIVAIFGLMIGLKTISSETSPFCDDYIRCMEQLEIKQHECLALDKNIRLRSSDACSRQKWDKKLELNALHMRRAEVARDCVQKNHQDAMLAESTLDEETRKTCTSLHDKFQFAKGFTSEESTTSSGSRKKRSIKRNKRDAKKSSNSKATECRNAAKLWHKQCSALAKCCPLVEDCKQSTTEIMDQIYEGRHKLHDMHVNNLIPDNCRNVYVAKDREDRRYVGTILKNGEAGQKNVAAAKDREDRRYVGTILKNGEAGQEEVKQREDRKTVLLGFKNGEAHPVKHREDKTRLMITLKNGKAAPHPQEAKHREDKRKIIVFKNGERDKRAQNDALLKYNHLKVAKRDTLIRSLPVAEKKEQQSLAAAKKKDSELSKNFMEALKAYPNRGTDKEKAAFAAKRREAIRDFLKNRREIFKQTRYGDWPGFPRKKRDIAATVVGAAVSSVVSNLMKNVEESVVQAESEAAKQVQADLDSDQGRILGQGDFQISQDTVQQKKPASPVANEAVPLPFAPVKVFDVPKVQADVEVIVGNTNATTTTTTAPAGEKKGFFATLFNSFKLFFGTVTNSVGGFFIDVGSRITNFVEKRIKV</sequence>
<reference evidence="3 4" key="1">
    <citation type="submission" date="2022-04" db="EMBL/GenBank/DDBJ databases">
        <title>Chromosome-level reference genomes for two strains of Caenorhabditis briggsae: an improved platform for comparative genomics.</title>
        <authorList>
            <person name="Stevens L."/>
            <person name="Andersen E."/>
        </authorList>
    </citation>
    <scope>NUCLEOTIDE SEQUENCE [LARGE SCALE GENOMIC DNA]</scope>
    <source>
        <strain evidence="3">VX34</strain>
        <tissue evidence="3">Whole-organism</tissue>
    </source>
</reference>
<evidence type="ECO:0000313" key="4">
    <source>
        <dbReference type="Proteomes" id="UP000829354"/>
    </source>
</evidence>
<evidence type="ECO:0000313" key="3">
    <source>
        <dbReference type="EMBL" id="UMM16224.1"/>
    </source>
</evidence>
<organism evidence="3 4">
    <name type="scientific">Caenorhabditis briggsae</name>
    <dbReference type="NCBI Taxonomy" id="6238"/>
    <lineage>
        <taxon>Eukaryota</taxon>
        <taxon>Metazoa</taxon>
        <taxon>Ecdysozoa</taxon>
        <taxon>Nematoda</taxon>
        <taxon>Chromadorea</taxon>
        <taxon>Rhabditida</taxon>
        <taxon>Rhabditina</taxon>
        <taxon>Rhabditomorpha</taxon>
        <taxon>Rhabditoidea</taxon>
        <taxon>Rhabditidae</taxon>
        <taxon>Peloderinae</taxon>
        <taxon>Caenorhabditis</taxon>
    </lineage>
</organism>
<dbReference type="EMBL" id="CP092621">
    <property type="protein sequence ID" value="UMM16224.1"/>
    <property type="molecule type" value="Genomic_DNA"/>
</dbReference>
<feature type="chain" id="PRO_5042245107" evidence="2">
    <location>
        <begin position="23"/>
        <end position="593"/>
    </location>
</feature>
<proteinExistence type="predicted"/>
<name>A0AAE9J6I5_CAEBR</name>
<accession>A0AAE9J6I5</accession>
<keyword evidence="4" id="KW-1185">Reference proteome</keyword>
<feature type="signal peptide" evidence="2">
    <location>
        <begin position="1"/>
        <end position="22"/>
    </location>
</feature>
<dbReference type="Proteomes" id="UP000829354">
    <property type="component" value="Chromosome II"/>
</dbReference>
<protein>
    <submittedName>
        <fullName evidence="3">Uncharacterized protein</fullName>
    </submittedName>
</protein>
<evidence type="ECO:0000256" key="2">
    <source>
        <dbReference type="SAM" id="SignalP"/>
    </source>
</evidence>
<gene>
    <name evidence="3" type="ORF">L5515_013330</name>
</gene>
<dbReference type="AlphaFoldDB" id="A0AAE9J6I5"/>
<feature type="region of interest" description="Disordered" evidence="1">
    <location>
        <begin position="124"/>
        <end position="151"/>
    </location>
</feature>
<evidence type="ECO:0000256" key="1">
    <source>
        <dbReference type="SAM" id="MobiDB-lite"/>
    </source>
</evidence>
<feature type="compositionally biased region" description="Basic residues" evidence="1">
    <location>
        <begin position="132"/>
        <end position="145"/>
    </location>
</feature>